<feature type="transmembrane region" description="Helical" evidence="1">
    <location>
        <begin position="230"/>
        <end position="256"/>
    </location>
</feature>
<dbReference type="RefSeq" id="WP_106186485.1">
    <property type="nucleotide sequence ID" value="NZ_PVTF01000002.1"/>
</dbReference>
<keyword evidence="1" id="KW-0472">Membrane</keyword>
<dbReference type="Proteomes" id="UP000239494">
    <property type="component" value="Unassembled WGS sequence"/>
</dbReference>
<organism evidence="2 3">
    <name type="scientific">Umezawaea tangerina</name>
    <dbReference type="NCBI Taxonomy" id="84725"/>
    <lineage>
        <taxon>Bacteria</taxon>
        <taxon>Bacillati</taxon>
        <taxon>Actinomycetota</taxon>
        <taxon>Actinomycetes</taxon>
        <taxon>Pseudonocardiales</taxon>
        <taxon>Pseudonocardiaceae</taxon>
        <taxon>Umezawaea</taxon>
    </lineage>
</organism>
<feature type="transmembrane region" description="Helical" evidence="1">
    <location>
        <begin position="362"/>
        <end position="382"/>
    </location>
</feature>
<keyword evidence="1" id="KW-1133">Transmembrane helix</keyword>
<accession>A0A2T0TH07</accession>
<feature type="transmembrane region" description="Helical" evidence="1">
    <location>
        <begin position="134"/>
        <end position="154"/>
    </location>
</feature>
<feature type="transmembrane region" description="Helical" evidence="1">
    <location>
        <begin position="262"/>
        <end position="282"/>
    </location>
</feature>
<proteinExistence type="predicted"/>
<gene>
    <name evidence="2" type="ORF">CLV43_102474</name>
</gene>
<dbReference type="OrthoDB" id="637094at2"/>
<comment type="caution">
    <text evidence="2">The sequence shown here is derived from an EMBL/GenBank/DDBJ whole genome shotgun (WGS) entry which is preliminary data.</text>
</comment>
<evidence type="ECO:0000256" key="1">
    <source>
        <dbReference type="SAM" id="Phobius"/>
    </source>
</evidence>
<feature type="transmembrane region" description="Helical" evidence="1">
    <location>
        <begin position="328"/>
        <end position="350"/>
    </location>
</feature>
<evidence type="ECO:0008006" key="4">
    <source>
        <dbReference type="Google" id="ProtNLM"/>
    </source>
</evidence>
<protein>
    <recommendedName>
        <fullName evidence="4">DUF4153 domain-containing protein</fullName>
    </recommendedName>
</protein>
<feature type="transmembrane region" description="Helical" evidence="1">
    <location>
        <begin position="105"/>
        <end position="122"/>
    </location>
</feature>
<feature type="transmembrane region" description="Helical" evidence="1">
    <location>
        <begin position="303"/>
        <end position="322"/>
    </location>
</feature>
<keyword evidence="3" id="KW-1185">Reference proteome</keyword>
<feature type="transmembrane region" description="Helical" evidence="1">
    <location>
        <begin position="431"/>
        <end position="454"/>
    </location>
</feature>
<feature type="transmembrane region" description="Helical" evidence="1">
    <location>
        <begin position="161"/>
        <end position="183"/>
    </location>
</feature>
<keyword evidence="1" id="KW-0812">Transmembrane</keyword>
<reference evidence="2 3" key="1">
    <citation type="submission" date="2018-03" db="EMBL/GenBank/DDBJ databases">
        <title>Genomic Encyclopedia of Archaeal and Bacterial Type Strains, Phase II (KMG-II): from individual species to whole genera.</title>
        <authorList>
            <person name="Goeker M."/>
        </authorList>
    </citation>
    <scope>NUCLEOTIDE SEQUENCE [LARGE SCALE GENOMIC DNA]</scope>
    <source>
        <strain evidence="2 3">DSM 44720</strain>
    </source>
</reference>
<evidence type="ECO:0000313" key="3">
    <source>
        <dbReference type="Proteomes" id="UP000239494"/>
    </source>
</evidence>
<feature type="transmembrane region" description="Helical" evidence="1">
    <location>
        <begin position="189"/>
        <end position="209"/>
    </location>
</feature>
<evidence type="ECO:0000313" key="2">
    <source>
        <dbReference type="EMBL" id="PRY44909.1"/>
    </source>
</evidence>
<dbReference type="AlphaFoldDB" id="A0A2T0TH07"/>
<sequence length="457" mass="49839">MSEDRQDGLEAQFSQWRHYVQRRKELRTSDADELEDHLRGSVDELVGVGLHADEAFLVAVKRMGSLDDLSREFAREHSERLWKQLVLSGDTDGPARDTPRSRRDLFAMIACAAGAALTVKMPEILGKSFEDDPAFYGTNVALLVLPWLAGFLAWRRRASRAVVAVLVGLFAVGAVAANAYPLADESQSLVLTGIHLAIALWFVVGIAYVSDDLRAPRRRMDFVRFTGECFIYYVLIALGGGVLVAFLFGTFAAIGITPDTFVGQWLVPCGAAAASVVAGWLVEAKQSVVENIAPVLTRLFTPLFTAVLLAFLVALAVTSGAIDVEREALILFDLLLVVVLALLLYSISARDPQAPPGLFDKLQLALVVSALVIDVLVLLEITGRITEFGTTPNKAAALGENVILLANLAWSAWLVLGMVRRRTPFAAVERWQTAYLPVFAGWAWVVALVFPPLFGYV</sequence>
<dbReference type="EMBL" id="PVTF01000002">
    <property type="protein sequence ID" value="PRY44909.1"/>
    <property type="molecule type" value="Genomic_DNA"/>
</dbReference>
<feature type="transmembrane region" description="Helical" evidence="1">
    <location>
        <begin position="402"/>
        <end position="419"/>
    </location>
</feature>
<name>A0A2T0TH07_9PSEU</name>
<dbReference type="NCBIfam" id="NF038403">
    <property type="entry name" value="perm_prefix_1"/>
    <property type="match status" value="1"/>
</dbReference>
<dbReference type="InterPro" id="IPR047928">
    <property type="entry name" value="Perm_prefix_1"/>
</dbReference>